<evidence type="ECO:0000313" key="5">
    <source>
        <dbReference type="Proteomes" id="UP000700212"/>
    </source>
</evidence>
<keyword evidence="2" id="KW-0963">Cytoplasm</keyword>
<dbReference type="RefSeq" id="WP_108306421.1">
    <property type="nucleotide sequence ID" value="NZ_QAFW01000007.1"/>
</dbReference>
<dbReference type="PIRSF" id="PIRSF006276">
    <property type="entry name" value="UspA"/>
    <property type="match status" value="1"/>
</dbReference>
<dbReference type="EMBL" id="DYTV01000032">
    <property type="protein sequence ID" value="HJH10580.1"/>
    <property type="molecule type" value="Genomic_DNA"/>
</dbReference>
<comment type="similarity">
    <text evidence="1 2">Belongs to the universal stress protein A family.</text>
</comment>
<dbReference type="SUPFAM" id="SSF52402">
    <property type="entry name" value="Adenine nucleotide alpha hydrolases-like"/>
    <property type="match status" value="1"/>
</dbReference>
<proteinExistence type="inferred from homology"/>
<dbReference type="GO" id="GO:0005737">
    <property type="term" value="C:cytoplasm"/>
    <property type="evidence" value="ECO:0007669"/>
    <property type="project" value="UniProtKB-SubCell"/>
</dbReference>
<dbReference type="InterPro" id="IPR006016">
    <property type="entry name" value="UspA"/>
</dbReference>
<reference evidence="4" key="2">
    <citation type="submission" date="2021-09" db="EMBL/GenBank/DDBJ databases">
        <authorList>
            <person name="Gilroy R."/>
        </authorList>
    </citation>
    <scope>NUCLEOTIDE SEQUENCE</scope>
    <source>
        <strain evidence="4">CHK160-4876</strain>
    </source>
</reference>
<dbReference type="InterPro" id="IPR006015">
    <property type="entry name" value="Universal_stress_UspA"/>
</dbReference>
<dbReference type="Proteomes" id="UP000700212">
    <property type="component" value="Unassembled WGS sequence"/>
</dbReference>
<dbReference type="AlphaFoldDB" id="A0A921T448"/>
<organism evidence="4 5">
    <name type="scientific">Metalysinibacillus jejuensis</name>
    <dbReference type="NCBI Taxonomy" id="914327"/>
    <lineage>
        <taxon>Bacteria</taxon>
        <taxon>Bacillati</taxon>
        <taxon>Bacillota</taxon>
        <taxon>Bacilli</taxon>
        <taxon>Bacillales</taxon>
        <taxon>Caryophanaceae</taxon>
        <taxon>Metalysinibacillus</taxon>
    </lineage>
</organism>
<accession>A0A921T448</accession>
<dbReference type="CDD" id="cd00293">
    <property type="entry name" value="USP-like"/>
    <property type="match status" value="1"/>
</dbReference>
<gene>
    <name evidence="4" type="ORF">K8V30_02605</name>
</gene>
<evidence type="ECO:0000256" key="2">
    <source>
        <dbReference type="PIRNR" id="PIRNR006276"/>
    </source>
</evidence>
<dbReference type="PANTHER" id="PTHR46268:SF6">
    <property type="entry name" value="UNIVERSAL STRESS PROTEIN UP12"/>
    <property type="match status" value="1"/>
</dbReference>
<feature type="domain" description="UspA" evidence="3">
    <location>
        <begin position="4"/>
        <end position="139"/>
    </location>
</feature>
<evidence type="ECO:0000259" key="3">
    <source>
        <dbReference type="Pfam" id="PF00582"/>
    </source>
</evidence>
<reference evidence="4" key="1">
    <citation type="journal article" date="2021" name="PeerJ">
        <title>Extensive microbial diversity within the chicken gut microbiome revealed by metagenomics and culture.</title>
        <authorList>
            <person name="Gilroy R."/>
            <person name="Ravi A."/>
            <person name="Getino M."/>
            <person name="Pursley I."/>
            <person name="Horton D.L."/>
            <person name="Alikhan N.F."/>
            <person name="Baker D."/>
            <person name="Gharbi K."/>
            <person name="Hall N."/>
            <person name="Watson M."/>
            <person name="Adriaenssens E.M."/>
            <person name="Foster-Nyarko E."/>
            <person name="Jarju S."/>
            <person name="Secka A."/>
            <person name="Antonio M."/>
            <person name="Oren A."/>
            <person name="Chaudhuri R.R."/>
            <person name="La Ragione R."/>
            <person name="Hildebrand F."/>
            <person name="Pallen M.J."/>
        </authorList>
    </citation>
    <scope>NUCLEOTIDE SEQUENCE</scope>
    <source>
        <strain evidence="4">CHK160-4876</strain>
    </source>
</reference>
<dbReference type="OrthoDB" id="9789668at2"/>
<dbReference type="PRINTS" id="PR01438">
    <property type="entry name" value="UNVRSLSTRESS"/>
</dbReference>
<dbReference type="Pfam" id="PF00582">
    <property type="entry name" value="Usp"/>
    <property type="match status" value="1"/>
</dbReference>
<evidence type="ECO:0000256" key="1">
    <source>
        <dbReference type="ARBA" id="ARBA00008791"/>
    </source>
</evidence>
<dbReference type="PANTHER" id="PTHR46268">
    <property type="entry name" value="STRESS RESPONSE PROTEIN NHAX"/>
    <property type="match status" value="1"/>
</dbReference>
<comment type="subcellular location">
    <subcellularLocation>
        <location evidence="2">Cytoplasm</location>
    </subcellularLocation>
</comment>
<comment type="caution">
    <text evidence="4">The sequence shown here is derived from an EMBL/GenBank/DDBJ whole genome shotgun (WGS) entry which is preliminary data.</text>
</comment>
<dbReference type="Gene3D" id="3.40.50.620">
    <property type="entry name" value="HUPs"/>
    <property type="match status" value="1"/>
</dbReference>
<sequence length="140" mass="15177">MQSYHKIIVAVDGSSAADRALDKAVAIAKRNDAALHIVHAIDTKQNAAIELYLQNIQEKALLVLADYKMKAVNEGLSNVTVALEYGAPKHCIPKKVALTFEADLIICGATGMNAVERLWFGSVSEAIVRYAPCDVLIVRN</sequence>
<dbReference type="InterPro" id="IPR014729">
    <property type="entry name" value="Rossmann-like_a/b/a_fold"/>
</dbReference>
<protein>
    <recommendedName>
        <fullName evidence="2">Universal stress protein</fullName>
    </recommendedName>
</protein>
<name>A0A921T448_9BACL</name>
<evidence type="ECO:0000313" key="4">
    <source>
        <dbReference type="EMBL" id="HJH10580.1"/>
    </source>
</evidence>